<protein>
    <recommendedName>
        <fullName evidence="7">Zn(2)-C6 fungal-type domain-containing protein</fullName>
    </recommendedName>
</protein>
<comment type="subcellular location">
    <subcellularLocation>
        <location evidence="1">Nucleus</location>
    </subcellularLocation>
</comment>
<keyword evidence="4" id="KW-0804">Transcription</keyword>
<accession>A0A2U1JD69</accession>
<name>A0A2U1JD69_SMIAN</name>
<dbReference type="EMBL" id="MBFU01000044">
    <property type="protein sequence ID" value="PWA02913.1"/>
    <property type="molecule type" value="Genomic_DNA"/>
</dbReference>
<evidence type="ECO:0000259" key="7">
    <source>
        <dbReference type="PROSITE" id="PS50048"/>
    </source>
</evidence>
<dbReference type="SMART" id="SM00066">
    <property type="entry name" value="GAL4"/>
    <property type="match status" value="1"/>
</dbReference>
<evidence type="ECO:0000256" key="3">
    <source>
        <dbReference type="ARBA" id="ARBA00023015"/>
    </source>
</evidence>
<evidence type="ECO:0000313" key="9">
    <source>
        <dbReference type="Proteomes" id="UP000245591"/>
    </source>
</evidence>
<evidence type="ECO:0000256" key="6">
    <source>
        <dbReference type="SAM" id="MobiDB-lite"/>
    </source>
</evidence>
<dbReference type="InterPro" id="IPR001138">
    <property type="entry name" value="Zn2Cys6_DnaBD"/>
</dbReference>
<dbReference type="InterPro" id="IPR036864">
    <property type="entry name" value="Zn2-C6_fun-type_DNA-bd_sf"/>
</dbReference>
<evidence type="ECO:0000256" key="2">
    <source>
        <dbReference type="ARBA" id="ARBA00022723"/>
    </source>
</evidence>
<dbReference type="Gene3D" id="4.10.240.10">
    <property type="entry name" value="Zn(2)-C6 fungal-type DNA-binding domain"/>
    <property type="match status" value="1"/>
</dbReference>
<dbReference type="PANTHER" id="PTHR47338:SF5">
    <property type="entry name" value="ZN(II)2CYS6 TRANSCRIPTION FACTOR (EUROFUNG)"/>
    <property type="match status" value="1"/>
</dbReference>
<dbReference type="InterPro" id="IPR007219">
    <property type="entry name" value="XnlR_reg_dom"/>
</dbReference>
<evidence type="ECO:0000256" key="1">
    <source>
        <dbReference type="ARBA" id="ARBA00004123"/>
    </source>
</evidence>
<reference evidence="8 9" key="1">
    <citation type="journal article" date="2018" name="MBio">
        <title>Comparative Genomics Reveals the Core Gene Toolbox for the Fungus-Insect Symbiosis.</title>
        <authorList>
            <person name="Wang Y."/>
            <person name="Stata M."/>
            <person name="Wang W."/>
            <person name="Stajich J.E."/>
            <person name="White M.M."/>
            <person name="Moncalvo J.M."/>
        </authorList>
    </citation>
    <scope>NUCLEOTIDE SEQUENCE [LARGE SCALE GENOMIC DNA]</scope>
    <source>
        <strain evidence="8 9">AUS-126-30</strain>
    </source>
</reference>
<dbReference type="PANTHER" id="PTHR47338">
    <property type="entry name" value="ZN(II)2CYS6 TRANSCRIPTION FACTOR (EUROFUNG)-RELATED"/>
    <property type="match status" value="1"/>
</dbReference>
<dbReference type="GO" id="GO:0000981">
    <property type="term" value="F:DNA-binding transcription factor activity, RNA polymerase II-specific"/>
    <property type="evidence" value="ECO:0007669"/>
    <property type="project" value="InterPro"/>
</dbReference>
<dbReference type="AlphaFoldDB" id="A0A2U1JD69"/>
<evidence type="ECO:0000313" key="8">
    <source>
        <dbReference type="EMBL" id="PWA02913.1"/>
    </source>
</evidence>
<dbReference type="GO" id="GO:0003677">
    <property type="term" value="F:DNA binding"/>
    <property type="evidence" value="ECO:0007669"/>
    <property type="project" value="InterPro"/>
</dbReference>
<dbReference type="Proteomes" id="UP000245591">
    <property type="component" value="Unassembled WGS sequence"/>
</dbReference>
<dbReference type="GO" id="GO:0008270">
    <property type="term" value="F:zinc ion binding"/>
    <property type="evidence" value="ECO:0007669"/>
    <property type="project" value="InterPro"/>
</dbReference>
<feature type="domain" description="Zn(2)-C6 fungal-type" evidence="7">
    <location>
        <begin position="19"/>
        <end position="49"/>
    </location>
</feature>
<proteinExistence type="predicted"/>
<dbReference type="GO" id="GO:0005634">
    <property type="term" value="C:nucleus"/>
    <property type="evidence" value="ECO:0007669"/>
    <property type="project" value="UniProtKB-SubCell"/>
</dbReference>
<evidence type="ECO:0000256" key="4">
    <source>
        <dbReference type="ARBA" id="ARBA00023163"/>
    </source>
</evidence>
<dbReference type="Pfam" id="PF00172">
    <property type="entry name" value="Zn_clus"/>
    <property type="match status" value="1"/>
</dbReference>
<evidence type="ECO:0000256" key="5">
    <source>
        <dbReference type="ARBA" id="ARBA00023242"/>
    </source>
</evidence>
<dbReference type="InterPro" id="IPR050815">
    <property type="entry name" value="TF_fung"/>
</dbReference>
<dbReference type="CDD" id="cd12148">
    <property type="entry name" value="fungal_TF_MHR"/>
    <property type="match status" value="1"/>
</dbReference>
<feature type="compositionally biased region" description="Basic and acidic residues" evidence="6">
    <location>
        <begin position="110"/>
        <end position="124"/>
    </location>
</feature>
<keyword evidence="9" id="KW-1185">Reference proteome</keyword>
<dbReference type="PROSITE" id="PS00463">
    <property type="entry name" value="ZN2_CY6_FUNGAL_1"/>
    <property type="match status" value="1"/>
</dbReference>
<feature type="region of interest" description="Disordered" evidence="6">
    <location>
        <begin position="107"/>
        <end position="126"/>
    </location>
</feature>
<comment type="caution">
    <text evidence="8">The sequence shown here is derived from an EMBL/GenBank/DDBJ whole genome shotgun (WGS) entry which is preliminary data.</text>
</comment>
<dbReference type="CDD" id="cd00067">
    <property type="entry name" value="GAL4"/>
    <property type="match status" value="1"/>
</dbReference>
<organism evidence="8 9">
    <name type="scientific">Smittium angustum</name>
    <dbReference type="NCBI Taxonomy" id="133377"/>
    <lineage>
        <taxon>Eukaryota</taxon>
        <taxon>Fungi</taxon>
        <taxon>Fungi incertae sedis</taxon>
        <taxon>Zoopagomycota</taxon>
        <taxon>Kickxellomycotina</taxon>
        <taxon>Harpellomycetes</taxon>
        <taxon>Harpellales</taxon>
        <taxon>Legeriomycetaceae</taxon>
        <taxon>Smittium</taxon>
    </lineage>
</organism>
<sequence>MDSAPKTRPEEAPIRLLISCDMCRQRKVKCDGSKPSCGRCIRMGVNCHYSPITERRRSRKSQTPSIQAYELQKENSMLSEALEVHQEVSDLLSRLRELTVQLTLPHQNTHTRDENSKRAFREETNSLSTISEDGFPRIEDDSSTQYSIKNSFDPLLYMGKTKCEELVTRFFKHYCPLITGLEQKERHENYFLSQINEKNSTPFLLSIISAGSIIDSKIDSTELSSHKNEDLSTAYSGINTCISDVIQKDSVESLATLNILGMMSLKTGKNLHYSSLAVRMGMRMGLGNSNIDKPSTITHLFWSSVLVDSLVTWQFGEPPSVPYEYLDLSGSSYFGQLSAIIYKVGKRAYMNSIGSTESLSVSTQHTTQILRELDICSSSKNDFPESFIDEDSGFLSAKMFFNILYHSLTIATYQNYSLNVWKAQHPIIPQTQGALVPLTVDCSVQPQSLISAGKITQILAQYQNLETSYHIPGISRCVFLSGLVYIESIVSLKPGSTDAMINATYLVEHIKFLENIGEQSLARVLSSQMQQAVEIKHKQLLNLSTLINPVSASPRISLMSTSFSANDLRPSIPSSSQGANFDQFINAFKYSNQQIDVAMSEQDIESYFSQVSAAVSEKSSTIISQNTNKQQINYNDYSSYPLSGSGDINDAIASAFSNST</sequence>
<keyword evidence="3" id="KW-0805">Transcription regulation</keyword>
<dbReference type="PROSITE" id="PS50048">
    <property type="entry name" value="ZN2_CY6_FUNGAL_2"/>
    <property type="match status" value="1"/>
</dbReference>
<dbReference type="GO" id="GO:0006351">
    <property type="term" value="P:DNA-templated transcription"/>
    <property type="evidence" value="ECO:0007669"/>
    <property type="project" value="InterPro"/>
</dbReference>
<keyword evidence="5" id="KW-0539">Nucleus</keyword>
<keyword evidence="2" id="KW-0479">Metal-binding</keyword>
<gene>
    <name evidence="8" type="ORF">BB558_000918</name>
</gene>
<dbReference type="SUPFAM" id="SSF57701">
    <property type="entry name" value="Zn2/Cys6 DNA-binding domain"/>
    <property type="match status" value="1"/>
</dbReference>
<dbReference type="Pfam" id="PF04082">
    <property type="entry name" value="Fungal_trans"/>
    <property type="match status" value="1"/>
</dbReference>